<name>A0ABW4CND2_9LACO</name>
<accession>A0ABW4CND2</accession>
<proteinExistence type="predicted"/>
<dbReference type="Proteomes" id="UP001597192">
    <property type="component" value="Unassembled WGS sequence"/>
</dbReference>
<reference evidence="2" key="1">
    <citation type="journal article" date="2019" name="Int. J. Syst. Evol. Microbiol.">
        <title>The Global Catalogue of Microorganisms (GCM) 10K type strain sequencing project: providing services to taxonomists for standard genome sequencing and annotation.</title>
        <authorList>
            <consortium name="The Broad Institute Genomics Platform"/>
            <consortium name="The Broad Institute Genome Sequencing Center for Infectious Disease"/>
            <person name="Wu L."/>
            <person name="Ma J."/>
        </authorList>
    </citation>
    <scope>NUCLEOTIDE SEQUENCE [LARGE SCALE GENOMIC DNA]</scope>
    <source>
        <strain evidence="2">CCM 8947</strain>
    </source>
</reference>
<dbReference type="EMBL" id="JBHTOG010000013">
    <property type="protein sequence ID" value="MFD1431674.1"/>
    <property type="molecule type" value="Genomic_DNA"/>
</dbReference>
<keyword evidence="2" id="KW-1185">Reference proteome</keyword>
<evidence type="ECO:0000313" key="1">
    <source>
        <dbReference type="EMBL" id="MFD1431674.1"/>
    </source>
</evidence>
<evidence type="ECO:0000313" key="2">
    <source>
        <dbReference type="Proteomes" id="UP001597192"/>
    </source>
</evidence>
<protein>
    <submittedName>
        <fullName evidence="1">Acetyl-CoA carboxylase</fullName>
    </submittedName>
</protein>
<organism evidence="1 2">
    <name type="scientific">Lacticaseibacillus yichunensis</name>
    <dbReference type="NCBI Taxonomy" id="2486015"/>
    <lineage>
        <taxon>Bacteria</taxon>
        <taxon>Bacillati</taxon>
        <taxon>Bacillota</taxon>
        <taxon>Bacilli</taxon>
        <taxon>Lactobacillales</taxon>
        <taxon>Lactobacillaceae</taxon>
        <taxon>Lacticaseibacillus</taxon>
    </lineage>
</organism>
<dbReference type="RefSeq" id="WP_225423219.1">
    <property type="nucleotide sequence ID" value="NZ_JBHTOG010000013.1"/>
</dbReference>
<gene>
    <name evidence="1" type="ORF">ACFQ47_03100</name>
</gene>
<sequence>MDRRDVDLIVARIQPLFAQRRNTRYWLLVANDPYDHAINFFFNQQALGHRLKSTPLHSATGDLSELEQVITALGQHFQFSIEYTGFTGMRWPSTWHLIEKKKESGE</sequence>
<comment type="caution">
    <text evidence="1">The sequence shown here is derived from an EMBL/GenBank/DDBJ whole genome shotgun (WGS) entry which is preliminary data.</text>
</comment>